<reference evidence="1" key="1">
    <citation type="submission" date="2018-05" db="EMBL/GenBank/DDBJ databases">
        <title>Draft genome of Mucuna pruriens seed.</title>
        <authorList>
            <person name="Nnadi N.E."/>
            <person name="Vos R."/>
            <person name="Hasami M.H."/>
            <person name="Devisetty U.K."/>
            <person name="Aguiy J.C."/>
        </authorList>
    </citation>
    <scope>NUCLEOTIDE SEQUENCE [LARGE SCALE GENOMIC DNA]</scope>
    <source>
        <strain evidence="1">JCA_2017</strain>
    </source>
</reference>
<sequence>DFHMTIRLIFDHLRWSCGKWTYLSLAHHTMSKNADIKVTHSYSSNFNKLVSMQDFKFVGFKSHNCHESHRPQKLNELENEVAIILCKLEMYIVEEAIEFCLHYMSVAKSIRVPKSQHEGRCASKST</sequence>
<protein>
    <recommendedName>
        <fullName evidence="3">DUF4218 domain-containing protein</fullName>
    </recommendedName>
</protein>
<gene>
    <name evidence="1" type="ORF">CR513_33143</name>
</gene>
<name>A0A371G513_MUCPR</name>
<dbReference type="EMBL" id="QJKJ01006741">
    <property type="protein sequence ID" value="RDX85644.1"/>
    <property type="molecule type" value="Genomic_DNA"/>
</dbReference>
<dbReference type="Proteomes" id="UP000257109">
    <property type="component" value="Unassembled WGS sequence"/>
</dbReference>
<feature type="non-terminal residue" evidence="1">
    <location>
        <position position="1"/>
    </location>
</feature>
<evidence type="ECO:0008006" key="3">
    <source>
        <dbReference type="Google" id="ProtNLM"/>
    </source>
</evidence>
<evidence type="ECO:0000313" key="2">
    <source>
        <dbReference type="Proteomes" id="UP000257109"/>
    </source>
</evidence>
<evidence type="ECO:0000313" key="1">
    <source>
        <dbReference type="EMBL" id="RDX85644.1"/>
    </source>
</evidence>
<dbReference type="AlphaFoldDB" id="A0A371G513"/>
<keyword evidence="2" id="KW-1185">Reference proteome</keyword>
<comment type="caution">
    <text evidence="1">The sequence shown here is derived from an EMBL/GenBank/DDBJ whole genome shotgun (WGS) entry which is preliminary data.</text>
</comment>
<accession>A0A371G513</accession>
<proteinExistence type="predicted"/>
<organism evidence="1 2">
    <name type="scientific">Mucuna pruriens</name>
    <name type="common">Velvet bean</name>
    <name type="synonym">Dolichos pruriens</name>
    <dbReference type="NCBI Taxonomy" id="157652"/>
    <lineage>
        <taxon>Eukaryota</taxon>
        <taxon>Viridiplantae</taxon>
        <taxon>Streptophyta</taxon>
        <taxon>Embryophyta</taxon>
        <taxon>Tracheophyta</taxon>
        <taxon>Spermatophyta</taxon>
        <taxon>Magnoliopsida</taxon>
        <taxon>eudicotyledons</taxon>
        <taxon>Gunneridae</taxon>
        <taxon>Pentapetalae</taxon>
        <taxon>rosids</taxon>
        <taxon>fabids</taxon>
        <taxon>Fabales</taxon>
        <taxon>Fabaceae</taxon>
        <taxon>Papilionoideae</taxon>
        <taxon>50 kb inversion clade</taxon>
        <taxon>NPAAA clade</taxon>
        <taxon>indigoferoid/millettioid clade</taxon>
        <taxon>Phaseoleae</taxon>
        <taxon>Mucuna</taxon>
    </lineage>
</organism>